<name>A0A918RTQ2_9HYPH</name>
<dbReference type="AlphaFoldDB" id="A0A918RTQ2"/>
<comment type="caution">
    <text evidence="2">The sequence shown here is derived from an EMBL/GenBank/DDBJ whole genome shotgun (WGS) entry which is preliminary data.</text>
</comment>
<reference evidence="2" key="2">
    <citation type="submission" date="2020-09" db="EMBL/GenBank/DDBJ databases">
        <authorList>
            <person name="Sun Q."/>
            <person name="Kim S."/>
        </authorList>
    </citation>
    <scope>NUCLEOTIDE SEQUENCE</scope>
    <source>
        <strain evidence="2">KCTC 32437</strain>
    </source>
</reference>
<dbReference type="Proteomes" id="UP000646579">
    <property type="component" value="Unassembled WGS sequence"/>
</dbReference>
<accession>A0A918RTQ2</accession>
<reference evidence="2" key="1">
    <citation type="journal article" date="2014" name="Int. J. Syst. Evol. Microbiol.">
        <title>Complete genome sequence of Corynebacterium casei LMG S-19264T (=DSM 44701T), isolated from a smear-ripened cheese.</title>
        <authorList>
            <consortium name="US DOE Joint Genome Institute (JGI-PGF)"/>
            <person name="Walter F."/>
            <person name="Albersmeier A."/>
            <person name="Kalinowski J."/>
            <person name="Ruckert C."/>
        </authorList>
    </citation>
    <scope>NUCLEOTIDE SEQUENCE</scope>
    <source>
        <strain evidence="2">KCTC 32437</strain>
    </source>
</reference>
<protein>
    <submittedName>
        <fullName evidence="2">Uncharacterized protein</fullName>
    </submittedName>
</protein>
<keyword evidence="3" id="KW-1185">Reference proteome</keyword>
<dbReference type="RefSeq" id="WP_189422676.1">
    <property type="nucleotide sequence ID" value="NZ_BMZE01000001.1"/>
</dbReference>
<gene>
    <name evidence="2" type="ORF">GCM10007989_02740</name>
</gene>
<evidence type="ECO:0000256" key="1">
    <source>
        <dbReference type="SAM" id="MobiDB-lite"/>
    </source>
</evidence>
<proteinExistence type="predicted"/>
<evidence type="ECO:0000313" key="2">
    <source>
        <dbReference type="EMBL" id="GHA11850.1"/>
    </source>
</evidence>
<evidence type="ECO:0000313" key="3">
    <source>
        <dbReference type="Proteomes" id="UP000646579"/>
    </source>
</evidence>
<organism evidence="2 3">
    <name type="scientific">Devosia pacifica</name>
    <dbReference type="NCBI Taxonomy" id="1335967"/>
    <lineage>
        <taxon>Bacteria</taxon>
        <taxon>Pseudomonadati</taxon>
        <taxon>Pseudomonadota</taxon>
        <taxon>Alphaproteobacteria</taxon>
        <taxon>Hyphomicrobiales</taxon>
        <taxon>Devosiaceae</taxon>
        <taxon>Devosia</taxon>
    </lineage>
</organism>
<dbReference type="EMBL" id="BMZE01000001">
    <property type="protein sequence ID" value="GHA11850.1"/>
    <property type="molecule type" value="Genomic_DNA"/>
</dbReference>
<feature type="region of interest" description="Disordered" evidence="1">
    <location>
        <begin position="125"/>
        <end position="165"/>
    </location>
</feature>
<sequence length="280" mass="30515">MAWQSWTGQSNKEANAYRKNKEALGGARINQRNLDIAAQAGILGKDNSGNTVRRDSQITMDRNDNIVEVYRGTGAGTGGVRYVPEGLPPERGRPMDGADLLRPGVVYAGRGQPQIPGVERVPGTTRVRTAPVGGGAGNRVVTTNVTGRNKNKGVAPWPEMQTPPNEEFVMPDGPIEMESPTVMRGKPFPFGPFPFELNPYVPGGQVMEDELGESEFLNPTWFAQWGAALGHISWNVDRAKDFVGRTFIKDPIDTFIEGVPDMPGEPEHFSPISGWFLGQN</sequence>